<comment type="caution">
    <text evidence="1">The sequence shown here is derived from an EMBL/GenBank/DDBJ whole genome shotgun (WGS) entry which is preliminary data.</text>
</comment>
<accession>A0AAV2PSF9</accession>
<dbReference type="AlphaFoldDB" id="A0AAV2PSF9"/>
<feature type="non-terminal residue" evidence="1">
    <location>
        <position position="1"/>
    </location>
</feature>
<keyword evidence="2" id="KW-1185">Reference proteome</keyword>
<proteinExistence type="predicted"/>
<gene>
    <name evidence="1" type="ORF">MNOR_LOCUS3782</name>
</gene>
<name>A0AAV2PSF9_MEGNR</name>
<organism evidence="1 2">
    <name type="scientific">Meganyctiphanes norvegica</name>
    <name type="common">Northern krill</name>
    <name type="synonym">Thysanopoda norvegica</name>
    <dbReference type="NCBI Taxonomy" id="48144"/>
    <lineage>
        <taxon>Eukaryota</taxon>
        <taxon>Metazoa</taxon>
        <taxon>Ecdysozoa</taxon>
        <taxon>Arthropoda</taxon>
        <taxon>Crustacea</taxon>
        <taxon>Multicrustacea</taxon>
        <taxon>Malacostraca</taxon>
        <taxon>Eumalacostraca</taxon>
        <taxon>Eucarida</taxon>
        <taxon>Euphausiacea</taxon>
        <taxon>Euphausiidae</taxon>
        <taxon>Meganyctiphanes</taxon>
    </lineage>
</organism>
<evidence type="ECO:0000313" key="2">
    <source>
        <dbReference type="Proteomes" id="UP001497623"/>
    </source>
</evidence>
<sequence length="161" mass="18910">LFKTKIIKNMNFSHNPRHLYNLTEPSQSENSLEILHVFIIKTNFEQVICNVHLKTTIPAYKFICETSANAAKLKKSEKSKVNMLVPFFGGTRRKTRNVTNIKSYRNGAIYNPNIARLRSQRCDIRELQNECTIEEIVRDRSLKVFDERCKVFYKPPKSDIW</sequence>
<feature type="non-terminal residue" evidence="1">
    <location>
        <position position="161"/>
    </location>
</feature>
<protein>
    <submittedName>
        <fullName evidence="1">Uncharacterized protein</fullName>
    </submittedName>
</protein>
<evidence type="ECO:0000313" key="1">
    <source>
        <dbReference type="EMBL" id="CAL4064030.1"/>
    </source>
</evidence>
<reference evidence="1 2" key="1">
    <citation type="submission" date="2024-05" db="EMBL/GenBank/DDBJ databases">
        <authorList>
            <person name="Wallberg A."/>
        </authorList>
    </citation>
    <scope>NUCLEOTIDE SEQUENCE [LARGE SCALE GENOMIC DNA]</scope>
</reference>
<dbReference type="Proteomes" id="UP001497623">
    <property type="component" value="Unassembled WGS sequence"/>
</dbReference>
<dbReference type="EMBL" id="CAXKWB010001330">
    <property type="protein sequence ID" value="CAL4064030.1"/>
    <property type="molecule type" value="Genomic_DNA"/>
</dbReference>